<sequence length="81" mass="8414">MGLGTAVTAVISRGIEAPVAFHVANHLVTSVLNTTLAAGEAPVFERSVGAGGPSYLILMAVNVAIVGTAWWREHSRKADTQ</sequence>
<keyword evidence="1" id="KW-1133">Transmembrane helix</keyword>
<evidence type="ECO:0000313" key="2">
    <source>
        <dbReference type="EMBL" id="HIT77145.1"/>
    </source>
</evidence>
<evidence type="ECO:0000256" key="1">
    <source>
        <dbReference type="SAM" id="Phobius"/>
    </source>
</evidence>
<proteinExistence type="predicted"/>
<accession>A0A9D1KNW6</accession>
<dbReference type="AlphaFoldDB" id="A0A9D1KNW6"/>
<keyword evidence="1" id="KW-0812">Transmembrane</keyword>
<keyword evidence="1" id="KW-0472">Membrane</keyword>
<evidence type="ECO:0000313" key="3">
    <source>
        <dbReference type="Proteomes" id="UP000886842"/>
    </source>
</evidence>
<dbReference type="EMBL" id="DVLP01000467">
    <property type="protein sequence ID" value="HIT77145.1"/>
    <property type="molecule type" value="Genomic_DNA"/>
</dbReference>
<name>A0A9D1KNW6_9ACTN</name>
<organism evidence="2 3">
    <name type="scientific">Candidatus Avipropionibacterium avicola</name>
    <dbReference type="NCBI Taxonomy" id="2840701"/>
    <lineage>
        <taxon>Bacteria</taxon>
        <taxon>Bacillati</taxon>
        <taxon>Actinomycetota</taxon>
        <taxon>Actinomycetes</taxon>
        <taxon>Propionibacteriales</taxon>
        <taxon>Propionibacteriaceae</taxon>
        <taxon>Propionibacteriaceae incertae sedis</taxon>
        <taxon>Candidatus Avipropionibacterium</taxon>
    </lineage>
</organism>
<dbReference type="Proteomes" id="UP000886842">
    <property type="component" value="Unassembled WGS sequence"/>
</dbReference>
<comment type="caution">
    <text evidence="2">The sequence shown here is derived from an EMBL/GenBank/DDBJ whole genome shotgun (WGS) entry which is preliminary data.</text>
</comment>
<reference evidence="2" key="1">
    <citation type="submission" date="2020-10" db="EMBL/GenBank/DDBJ databases">
        <authorList>
            <person name="Gilroy R."/>
        </authorList>
    </citation>
    <scope>NUCLEOTIDE SEQUENCE</scope>
    <source>
        <strain evidence="2">ChiGjej1B1-24693</strain>
    </source>
</reference>
<reference evidence="2" key="2">
    <citation type="journal article" date="2021" name="PeerJ">
        <title>Extensive microbial diversity within the chicken gut microbiome revealed by metagenomics and culture.</title>
        <authorList>
            <person name="Gilroy R."/>
            <person name="Ravi A."/>
            <person name="Getino M."/>
            <person name="Pursley I."/>
            <person name="Horton D.L."/>
            <person name="Alikhan N.F."/>
            <person name="Baker D."/>
            <person name="Gharbi K."/>
            <person name="Hall N."/>
            <person name="Watson M."/>
            <person name="Adriaenssens E.M."/>
            <person name="Foster-Nyarko E."/>
            <person name="Jarju S."/>
            <person name="Secka A."/>
            <person name="Antonio M."/>
            <person name="Oren A."/>
            <person name="Chaudhuri R.R."/>
            <person name="La Ragione R."/>
            <person name="Hildebrand F."/>
            <person name="Pallen M.J."/>
        </authorList>
    </citation>
    <scope>NUCLEOTIDE SEQUENCE</scope>
    <source>
        <strain evidence="2">ChiGjej1B1-24693</strain>
    </source>
</reference>
<protein>
    <submittedName>
        <fullName evidence="2">Uncharacterized protein</fullName>
    </submittedName>
</protein>
<feature type="transmembrane region" description="Helical" evidence="1">
    <location>
        <begin position="52"/>
        <end position="71"/>
    </location>
</feature>
<gene>
    <name evidence="2" type="ORF">IAA98_16325</name>
</gene>